<dbReference type="GO" id="GO:0016787">
    <property type="term" value="F:hydrolase activity"/>
    <property type="evidence" value="ECO:0007669"/>
    <property type="project" value="UniProtKB-KW"/>
</dbReference>
<dbReference type="GO" id="GO:0043138">
    <property type="term" value="F:3'-5' DNA helicase activity"/>
    <property type="evidence" value="ECO:0007669"/>
    <property type="project" value="UniProtKB-EC"/>
</dbReference>
<dbReference type="EMBL" id="JBAMMX010000006">
    <property type="protein sequence ID" value="KAK6937447.1"/>
    <property type="molecule type" value="Genomic_DNA"/>
</dbReference>
<dbReference type="Proteomes" id="UP001370490">
    <property type="component" value="Unassembled WGS sequence"/>
</dbReference>
<sequence>MCCHLFCGLRNFDVIDGIRAPCPFGLIREPLLSESKQEQLHLDLECVLFSFDVSHVAMGDAVKFLVGLNLIFEENFDLIVKRRIGVALWGISGYTPAKNDFLFEKESAYACKLYPYAVFQRKICHCDLFDKKRSTRSSLATFSDDDDLFSTESLIVTFFLQLCILRLQSRFISGAIQPCKGSLKDDIYCPIQGFSSGEAPGPESEAWIMGGWLPRTDSDMPLVLIDEVHPLNEPRGAALEAIVTRIKTLAHKSETNLNPISSKQFLAIFATIPNIEDLAKALISVQVWGRNETCEADNKKFLIVGSEEDNLIHYHKKIRLEDFSRVGIGIPEKIFIKTVDESGKRKASTFHPKDFCVVEDDYDQICISNETVTQVTEDVQALENDEEDCKIITEKTVFDHIRRKAKNFPVLASLDIPSSSSSQAMILTRKRTHEKLLESHHATKILKETGT</sequence>
<evidence type="ECO:0000313" key="2">
    <source>
        <dbReference type="Proteomes" id="UP001370490"/>
    </source>
</evidence>
<dbReference type="Gene3D" id="3.40.50.300">
    <property type="entry name" value="P-loop containing nucleotide triphosphate hydrolases"/>
    <property type="match status" value="1"/>
</dbReference>
<evidence type="ECO:0000313" key="1">
    <source>
        <dbReference type="EMBL" id="KAK6937447.1"/>
    </source>
</evidence>
<comment type="caution">
    <text evidence="1">The sequence shown here is derived from an EMBL/GenBank/DDBJ whole genome shotgun (WGS) entry which is preliminary data.</text>
</comment>
<accession>A0AAN8VX82</accession>
<name>A0AAN8VX82_9MAGN</name>
<proteinExistence type="predicted"/>
<dbReference type="InterPro" id="IPR052247">
    <property type="entry name" value="Meiotic_Crossover_Helicase"/>
</dbReference>
<gene>
    <name evidence="1" type="ORF">RJ641_030955</name>
</gene>
<reference evidence="1 2" key="1">
    <citation type="submission" date="2023-12" db="EMBL/GenBank/DDBJ databases">
        <title>A high-quality genome assembly for Dillenia turbinata (Dilleniales).</title>
        <authorList>
            <person name="Chanderbali A."/>
        </authorList>
    </citation>
    <scope>NUCLEOTIDE SEQUENCE [LARGE SCALE GENOMIC DNA]</scope>
    <source>
        <strain evidence="1">LSX21</strain>
        <tissue evidence="1">Leaf</tissue>
    </source>
</reference>
<dbReference type="AlphaFoldDB" id="A0AAN8VX82"/>
<organism evidence="1 2">
    <name type="scientific">Dillenia turbinata</name>
    <dbReference type="NCBI Taxonomy" id="194707"/>
    <lineage>
        <taxon>Eukaryota</taxon>
        <taxon>Viridiplantae</taxon>
        <taxon>Streptophyta</taxon>
        <taxon>Embryophyta</taxon>
        <taxon>Tracheophyta</taxon>
        <taxon>Spermatophyta</taxon>
        <taxon>Magnoliopsida</taxon>
        <taxon>eudicotyledons</taxon>
        <taxon>Gunneridae</taxon>
        <taxon>Pentapetalae</taxon>
        <taxon>Dilleniales</taxon>
        <taxon>Dilleniaceae</taxon>
        <taxon>Dillenia</taxon>
    </lineage>
</organism>
<dbReference type="PANTHER" id="PTHR47835">
    <property type="entry name" value="HFM1, ATP DEPENDENT DNA HELICASE HOMOLOG"/>
    <property type="match status" value="1"/>
</dbReference>
<protein>
    <submittedName>
        <fullName evidence="1">Uncharacterized protein</fullName>
    </submittedName>
</protein>
<keyword evidence="2" id="KW-1185">Reference proteome</keyword>
<dbReference type="PANTHER" id="PTHR47835:SF3">
    <property type="entry name" value="HELICASE FOR MEIOSIS 1"/>
    <property type="match status" value="1"/>
</dbReference>
<dbReference type="InterPro" id="IPR027417">
    <property type="entry name" value="P-loop_NTPase"/>
</dbReference>